<evidence type="ECO:0000313" key="2">
    <source>
        <dbReference type="EMBL" id="KAJ4136476.1"/>
    </source>
</evidence>
<feature type="compositionally biased region" description="Polar residues" evidence="1">
    <location>
        <begin position="1"/>
        <end position="10"/>
    </location>
</feature>
<protein>
    <submittedName>
        <fullName evidence="2">Uncharacterized protein</fullName>
    </submittedName>
</protein>
<feature type="compositionally biased region" description="Polar residues" evidence="1">
    <location>
        <begin position="133"/>
        <end position="162"/>
    </location>
</feature>
<feature type="compositionally biased region" description="Polar residues" evidence="1">
    <location>
        <begin position="82"/>
        <end position="91"/>
    </location>
</feature>
<dbReference type="Proteomes" id="UP001152024">
    <property type="component" value="Unassembled WGS sequence"/>
</dbReference>
<gene>
    <name evidence="2" type="ORF">NW768_004089</name>
</gene>
<reference evidence="2" key="1">
    <citation type="submission" date="2022-09" db="EMBL/GenBank/DDBJ databases">
        <title>Fusarium specimens isolated from Avocado Roots.</title>
        <authorList>
            <person name="Stajich J."/>
            <person name="Roper C."/>
            <person name="Heimlech-Rivalta G."/>
        </authorList>
    </citation>
    <scope>NUCLEOTIDE SEQUENCE</scope>
    <source>
        <strain evidence="2">CF00095</strain>
    </source>
</reference>
<feature type="compositionally biased region" description="Polar residues" evidence="1">
    <location>
        <begin position="35"/>
        <end position="49"/>
    </location>
</feature>
<feature type="compositionally biased region" description="Low complexity" evidence="1">
    <location>
        <begin position="50"/>
        <end position="62"/>
    </location>
</feature>
<proteinExistence type="predicted"/>
<dbReference type="EMBL" id="JAOQBH010000005">
    <property type="protein sequence ID" value="KAJ4136476.1"/>
    <property type="molecule type" value="Genomic_DNA"/>
</dbReference>
<accession>A0ABQ8RJH0</accession>
<feature type="compositionally biased region" description="Low complexity" evidence="1">
    <location>
        <begin position="92"/>
        <end position="128"/>
    </location>
</feature>
<evidence type="ECO:0000256" key="1">
    <source>
        <dbReference type="SAM" id="MobiDB-lite"/>
    </source>
</evidence>
<sequence>MAYTPFNPTAQPFYRPHCNIEPGQILPPQPFHQPHGNNQPGQIFPAQNTHPAQNIHPAHIHPAPVPPSGPARAYRNMHRQNRNSSGPHPTVNSTTNTTQDTSQSRSSDIPRDNNPGPSSQQNQNSSGPHPKVNNATNTTQNSGEPRSSDISQNNKAGPPSSRLTLVNNVHLEYIWFTDPADSKDCESIRVSRGMENNVGCQAPGLDYVWVATVDNLQAVMDMYRFTPGDKASIIMAKHVVDDRATQRLDWSLFKESLGPVS</sequence>
<name>A0ABQ8RJH0_FUSEQ</name>
<feature type="region of interest" description="Disordered" evidence="1">
    <location>
        <begin position="1"/>
        <end position="162"/>
    </location>
</feature>
<evidence type="ECO:0000313" key="3">
    <source>
        <dbReference type="Proteomes" id="UP001152024"/>
    </source>
</evidence>
<comment type="caution">
    <text evidence="2">The sequence shown here is derived from an EMBL/GenBank/DDBJ whole genome shotgun (WGS) entry which is preliminary data.</text>
</comment>
<keyword evidence="3" id="KW-1185">Reference proteome</keyword>
<organism evidence="2 3">
    <name type="scientific">Fusarium equiseti</name>
    <name type="common">Fusarium scirpi</name>
    <dbReference type="NCBI Taxonomy" id="61235"/>
    <lineage>
        <taxon>Eukaryota</taxon>
        <taxon>Fungi</taxon>
        <taxon>Dikarya</taxon>
        <taxon>Ascomycota</taxon>
        <taxon>Pezizomycotina</taxon>
        <taxon>Sordariomycetes</taxon>
        <taxon>Hypocreomycetidae</taxon>
        <taxon>Hypocreales</taxon>
        <taxon>Nectriaceae</taxon>
        <taxon>Fusarium</taxon>
        <taxon>Fusarium incarnatum-equiseti species complex</taxon>
    </lineage>
</organism>